<organism evidence="1 2">
    <name type="scientific">Haloquadratum walsbyi J07HQW1</name>
    <dbReference type="NCBI Taxonomy" id="1238424"/>
    <lineage>
        <taxon>Archaea</taxon>
        <taxon>Methanobacteriati</taxon>
        <taxon>Methanobacteriota</taxon>
        <taxon>Stenosarchaea group</taxon>
        <taxon>Halobacteria</taxon>
        <taxon>Halobacteriales</taxon>
        <taxon>Haloferacaceae</taxon>
        <taxon>Haloquadratum</taxon>
    </lineage>
</organism>
<proteinExistence type="predicted"/>
<gene>
    <name evidence="1" type="ORF">J07HQW1_01965</name>
</gene>
<dbReference type="AlphaFoldDB" id="U1PIE6"/>
<evidence type="ECO:0000313" key="1">
    <source>
        <dbReference type="EMBL" id="ERG91931.1"/>
    </source>
</evidence>
<dbReference type="HOGENOM" id="CLU_3322888_0_0_2"/>
<evidence type="ECO:0000313" key="2">
    <source>
        <dbReference type="Proteomes" id="UP000030649"/>
    </source>
</evidence>
<reference evidence="1 2" key="1">
    <citation type="journal article" date="2013" name="PLoS ONE">
        <title>Assembly-driven community genomics of a hypersaline microbial ecosystem.</title>
        <authorList>
            <person name="Podell S."/>
            <person name="Ugalde J.A."/>
            <person name="Narasingarao P."/>
            <person name="Banfield J.F."/>
            <person name="Heidelberg K.B."/>
            <person name="Allen E.E."/>
        </authorList>
    </citation>
    <scope>NUCLEOTIDE SEQUENCE [LARGE SCALE GENOMIC DNA]</scope>
    <source>
        <strain evidence="2">J07HQW1</strain>
    </source>
</reference>
<dbReference type="Proteomes" id="UP000030649">
    <property type="component" value="Unassembled WGS sequence"/>
</dbReference>
<accession>U1PIE6</accession>
<protein>
    <submittedName>
        <fullName evidence="1">Uncharacterized protein</fullName>
    </submittedName>
</protein>
<sequence>MTAVIWRELRYKNLFRVRVARSDSAGSNICEFLLEGYE</sequence>
<name>U1PIE6_9EURY</name>
<dbReference type="EMBL" id="KE356560">
    <property type="protein sequence ID" value="ERG91931.1"/>
    <property type="molecule type" value="Genomic_DNA"/>
</dbReference>
<dbReference type="STRING" id="1238424.J07HQW1_01965"/>